<dbReference type="Proteomes" id="UP000005737">
    <property type="component" value="Unassembled WGS sequence"/>
</dbReference>
<gene>
    <name evidence="1" type="ORF">Lepil_2267</name>
</gene>
<feature type="non-terminal residue" evidence="1">
    <location>
        <position position="125"/>
    </location>
</feature>
<name>H2CH73_9LEPT</name>
<dbReference type="EMBL" id="JH597773">
    <property type="protein sequence ID" value="EHQ06943.1"/>
    <property type="molecule type" value="Genomic_DNA"/>
</dbReference>
<evidence type="ECO:0008006" key="3">
    <source>
        <dbReference type="Google" id="ProtNLM"/>
    </source>
</evidence>
<protein>
    <recommendedName>
        <fullName evidence="3">Mutator family transposase</fullName>
    </recommendedName>
</protein>
<organism evidence="1 2">
    <name type="scientific">Leptonema illini DSM 21528</name>
    <dbReference type="NCBI Taxonomy" id="929563"/>
    <lineage>
        <taxon>Bacteria</taxon>
        <taxon>Pseudomonadati</taxon>
        <taxon>Spirochaetota</taxon>
        <taxon>Spirochaetia</taxon>
        <taxon>Leptospirales</taxon>
        <taxon>Leptospiraceae</taxon>
        <taxon>Leptonema</taxon>
    </lineage>
</organism>
<keyword evidence="2" id="KW-1185">Reference proteome</keyword>
<sequence>MKKNERAENSQTQSLAADEFRDYIRTSLDSRVREFALGYVGALILEEIETLCGKTGEHKRGRGFAHRGGSQRGSIVLDGERVAIQKPRARRNGKEVKLERYEILQDRSDLREHVERLMLAGISTR</sequence>
<proteinExistence type="predicted"/>
<accession>H2CH73</accession>
<evidence type="ECO:0000313" key="2">
    <source>
        <dbReference type="Proteomes" id="UP000005737"/>
    </source>
</evidence>
<reference evidence="1 2" key="1">
    <citation type="submission" date="2011-10" db="EMBL/GenBank/DDBJ databases">
        <title>The Improved High-Quality Draft genome of Leptonema illini DSM 21528.</title>
        <authorList>
            <consortium name="US DOE Joint Genome Institute (JGI-PGF)"/>
            <person name="Lucas S."/>
            <person name="Copeland A."/>
            <person name="Lapidus A."/>
            <person name="Glavina del Rio T."/>
            <person name="Dalin E."/>
            <person name="Tice H."/>
            <person name="Bruce D."/>
            <person name="Goodwin L."/>
            <person name="Pitluck S."/>
            <person name="Peters L."/>
            <person name="Mikhailova N."/>
            <person name="Held B."/>
            <person name="Kyrpides N."/>
            <person name="Mavromatis K."/>
            <person name="Ivanova N."/>
            <person name="Markowitz V."/>
            <person name="Cheng J.-F."/>
            <person name="Hugenholtz P."/>
            <person name="Woyke T."/>
            <person name="Wu D."/>
            <person name="Gronow S."/>
            <person name="Wellnitz S."/>
            <person name="Brambilla E.-M."/>
            <person name="Klenk H.-P."/>
            <person name="Eisen J.A."/>
        </authorList>
    </citation>
    <scope>NUCLEOTIDE SEQUENCE [LARGE SCALE GENOMIC DNA]</scope>
    <source>
        <strain evidence="1 2">DSM 21528</strain>
    </source>
</reference>
<dbReference type="AlphaFoldDB" id="H2CH73"/>
<dbReference type="HOGENOM" id="CLU_2008728_0_0_12"/>
<evidence type="ECO:0000313" key="1">
    <source>
        <dbReference type="EMBL" id="EHQ06943.1"/>
    </source>
</evidence>